<feature type="region of interest" description="Disordered" evidence="1">
    <location>
        <begin position="1"/>
        <end position="119"/>
    </location>
</feature>
<organism evidence="2 3">
    <name type="scientific">Batillaria attramentaria</name>
    <dbReference type="NCBI Taxonomy" id="370345"/>
    <lineage>
        <taxon>Eukaryota</taxon>
        <taxon>Metazoa</taxon>
        <taxon>Spiralia</taxon>
        <taxon>Lophotrochozoa</taxon>
        <taxon>Mollusca</taxon>
        <taxon>Gastropoda</taxon>
        <taxon>Caenogastropoda</taxon>
        <taxon>Sorbeoconcha</taxon>
        <taxon>Cerithioidea</taxon>
        <taxon>Batillariidae</taxon>
        <taxon>Batillaria</taxon>
    </lineage>
</organism>
<evidence type="ECO:0000313" key="3">
    <source>
        <dbReference type="Proteomes" id="UP001519460"/>
    </source>
</evidence>
<feature type="compositionally biased region" description="Polar residues" evidence="1">
    <location>
        <begin position="65"/>
        <end position="90"/>
    </location>
</feature>
<dbReference type="AlphaFoldDB" id="A0ABD0K2Y5"/>
<proteinExistence type="predicted"/>
<feature type="compositionally biased region" description="Polar residues" evidence="1">
    <location>
        <begin position="1"/>
        <end position="12"/>
    </location>
</feature>
<keyword evidence="3" id="KW-1185">Reference proteome</keyword>
<feature type="compositionally biased region" description="Basic and acidic residues" evidence="1">
    <location>
        <begin position="24"/>
        <end position="35"/>
    </location>
</feature>
<comment type="caution">
    <text evidence="2">The sequence shown here is derived from an EMBL/GenBank/DDBJ whole genome shotgun (WGS) entry which is preliminary data.</text>
</comment>
<dbReference type="Proteomes" id="UP001519460">
    <property type="component" value="Unassembled WGS sequence"/>
</dbReference>
<sequence>MDKPNAQGSNELTEVGLGSSSDASDSKTDKSDITRPESSASRAGDSDTGTDRSDSNSKKDNSDSAGETSQGRQVPQRTQQNAGKTQTAENMQPGRDAMPLPVAKDKFVPSKDKPQQSVVPVRKGVELSFLKDLKMKHKFSLAFDHQNQVADTGAYSI</sequence>
<accession>A0ABD0K2Y5</accession>
<feature type="compositionally biased region" description="Basic and acidic residues" evidence="1">
    <location>
        <begin position="103"/>
        <end position="114"/>
    </location>
</feature>
<dbReference type="EMBL" id="JACVVK020000263">
    <property type="protein sequence ID" value="KAK7481376.1"/>
    <property type="molecule type" value="Genomic_DNA"/>
</dbReference>
<gene>
    <name evidence="2" type="ORF">BaRGS_00027332</name>
</gene>
<evidence type="ECO:0000313" key="2">
    <source>
        <dbReference type="EMBL" id="KAK7481376.1"/>
    </source>
</evidence>
<reference evidence="2 3" key="1">
    <citation type="journal article" date="2023" name="Sci. Data">
        <title>Genome assembly of the Korean intertidal mud-creeper Batillaria attramentaria.</title>
        <authorList>
            <person name="Patra A.K."/>
            <person name="Ho P.T."/>
            <person name="Jun S."/>
            <person name="Lee S.J."/>
            <person name="Kim Y."/>
            <person name="Won Y.J."/>
        </authorList>
    </citation>
    <scope>NUCLEOTIDE SEQUENCE [LARGE SCALE GENOMIC DNA]</scope>
    <source>
        <strain evidence="2">Wonlab-2016</strain>
    </source>
</reference>
<name>A0ABD0K2Y5_9CAEN</name>
<feature type="compositionally biased region" description="Basic and acidic residues" evidence="1">
    <location>
        <begin position="49"/>
        <end position="62"/>
    </location>
</feature>
<protein>
    <submittedName>
        <fullName evidence="2">Uncharacterized protein</fullName>
    </submittedName>
</protein>
<evidence type="ECO:0000256" key="1">
    <source>
        <dbReference type="SAM" id="MobiDB-lite"/>
    </source>
</evidence>